<evidence type="ECO:0000256" key="2">
    <source>
        <dbReference type="ARBA" id="ARBA00022776"/>
    </source>
</evidence>
<comment type="similarity">
    <text evidence="5">Belongs to the sororin family.</text>
</comment>
<keyword evidence="4" id="KW-0131">Cell cycle</keyword>
<keyword evidence="9" id="KW-1185">Reference proteome</keyword>
<feature type="region of interest" description="Disordered" evidence="6">
    <location>
        <begin position="1"/>
        <end position="83"/>
    </location>
</feature>
<dbReference type="Proteomes" id="UP000075243">
    <property type="component" value="Chromosome 2"/>
</dbReference>
<feature type="compositionally biased region" description="Polar residues" evidence="6">
    <location>
        <begin position="13"/>
        <end position="29"/>
    </location>
</feature>
<organism evidence="8 9">
    <name type="scientific">Cajanus cajan</name>
    <name type="common">Pigeon pea</name>
    <name type="synonym">Cajanus indicus</name>
    <dbReference type="NCBI Taxonomy" id="3821"/>
    <lineage>
        <taxon>Eukaryota</taxon>
        <taxon>Viridiplantae</taxon>
        <taxon>Streptophyta</taxon>
        <taxon>Embryophyta</taxon>
        <taxon>Tracheophyta</taxon>
        <taxon>Spermatophyta</taxon>
        <taxon>Magnoliopsida</taxon>
        <taxon>eudicotyledons</taxon>
        <taxon>Gunneridae</taxon>
        <taxon>Pentapetalae</taxon>
        <taxon>rosids</taxon>
        <taxon>fabids</taxon>
        <taxon>Fabales</taxon>
        <taxon>Fabaceae</taxon>
        <taxon>Papilionoideae</taxon>
        <taxon>50 kb inversion clade</taxon>
        <taxon>NPAAA clade</taxon>
        <taxon>indigoferoid/millettioid clade</taxon>
        <taxon>Phaseoleae</taxon>
        <taxon>Cajanus</taxon>
    </lineage>
</organism>
<dbReference type="Gramene" id="C.cajan_05591.t">
    <property type="protein sequence ID" value="C.cajan_05591.t"/>
    <property type="gene ID" value="C.cajan_05591"/>
</dbReference>
<keyword evidence="2" id="KW-0498">Mitosis</keyword>
<feature type="domain" description="Sororin C-terminal region" evidence="7">
    <location>
        <begin position="160"/>
        <end position="183"/>
    </location>
</feature>
<dbReference type="Pfam" id="PF25220">
    <property type="entry name" value="Sororin_C"/>
    <property type="match status" value="1"/>
</dbReference>
<dbReference type="GO" id="GO:0005634">
    <property type="term" value="C:nucleus"/>
    <property type="evidence" value="ECO:0007669"/>
    <property type="project" value="UniProtKB-SubCell"/>
</dbReference>
<dbReference type="PANTHER" id="PTHR35740:SF1">
    <property type="entry name" value="OS12G0111700 PROTEIN"/>
    <property type="match status" value="1"/>
</dbReference>
<dbReference type="OrthoDB" id="1436647at2759"/>
<sequence length="194" mass="21588">MEANQRRRKPLSDCTNTSSSLKPHKTNPTSSPSSSSSSALNKPKTISSTTTNLDTVTNPTSLSPPTPSTTPLHGTVDVEASEPISVVYSRRTCSRKRRRDKGKAVAVPESRTPNFKLSNTREKNDEFEGVNLPKAKALTVPRTKKQRALSSEKDMFKDPQVQDFIEKQKAYFKEIDEFELLVEAKSDDDSDELD</sequence>
<evidence type="ECO:0000256" key="1">
    <source>
        <dbReference type="ARBA" id="ARBA00022618"/>
    </source>
</evidence>
<dbReference type="PANTHER" id="PTHR35740">
    <property type="entry name" value="OS12G0111700 PROTEIN"/>
    <property type="match status" value="1"/>
</dbReference>
<proteinExistence type="inferred from homology"/>
<protein>
    <recommendedName>
        <fullName evidence="7">Sororin C-terminal region domain-containing protein</fullName>
    </recommendedName>
</protein>
<accession>A0A151U1M5</accession>
<dbReference type="AlphaFoldDB" id="A0A151U1M5"/>
<evidence type="ECO:0000256" key="4">
    <source>
        <dbReference type="ARBA" id="ARBA00023306"/>
    </source>
</evidence>
<evidence type="ECO:0000256" key="3">
    <source>
        <dbReference type="ARBA" id="ARBA00023242"/>
    </source>
</evidence>
<evidence type="ECO:0000256" key="5">
    <source>
        <dbReference type="ARBA" id="ARBA00093465"/>
    </source>
</evidence>
<name>A0A151U1M5_CAJCA</name>
<dbReference type="OMA" id="CFPATTP"/>
<dbReference type="InterPro" id="IPR057337">
    <property type="entry name" value="Sororin_C"/>
</dbReference>
<evidence type="ECO:0000313" key="9">
    <source>
        <dbReference type="Proteomes" id="UP000075243"/>
    </source>
</evidence>
<dbReference type="GO" id="GO:0051301">
    <property type="term" value="P:cell division"/>
    <property type="evidence" value="ECO:0007669"/>
    <property type="project" value="UniProtKB-KW"/>
</dbReference>
<reference evidence="8 9" key="1">
    <citation type="journal article" date="2012" name="Nat. Biotechnol.">
        <title>Draft genome sequence of pigeonpea (Cajanus cajan), an orphan legume crop of resource-poor farmers.</title>
        <authorList>
            <person name="Varshney R.K."/>
            <person name="Chen W."/>
            <person name="Li Y."/>
            <person name="Bharti A.K."/>
            <person name="Saxena R.K."/>
            <person name="Schlueter J.A."/>
            <person name="Donoghue M.T."/>
            <person name="Azam S."/>
            <person name="Fan G."/>
            <person name="Whaley A.M."/>
            <person name="Farmer A.D."/>
            <person name="Sheridan J."/>
            <person name="Iwata A."/>
            <person name="Tuteja R."/>
            <person name="Penmetsa R.V."/>
            <person name="Wu W."/>
            <person name="Upadhyaya H.D."/>
            <person name="Yang S.P."/>
            <person name="Shah T."/>
            <person name="Saxena K.B."/>
            <person name="Michael T."/>
            <person name="McCombie W.R."/>
            <person name="Yang B."/>
            <person name="Zhang G."/>
            <person name="Yang H."/>
            <person name="Wang J."/>
            <person name="Spillane C."/>
            <person name="Cook D.R."/>
            <person name="May G.D."/>
            <person name="Xu X."/>
            <person name="Jackson S.A."/>
        </authorList>
    </citation>
    <scope>NUCLEOTIDE SEQUENCE [LARGE SCALE GENOMIC DNA]</scope>
    <source>
        <strain evidence="9">cv. Asha</strain>
    </source>
</reference>
<keyword evidence="1" id="KW-0132">Cell division</keyword>
<gene>
    <name evidence="8" type="ORF">KK1_005731</name>
</gene>
<evidence type="ECO:0000259" key="7">
    <source>
        <dbReference type="Pfam" id="PF25220"/>
    </source>
</evidence>
<feature type="compositionally biased region" description="Low complexity" evidence="6">
    <location>
        <begin position="45"/>
        <end position="61"/>
    </location>
</feature>
<evidence type="ECO:0000313" key="8">
    <source>
        <dbReference type="EMBL" id="KYP73118.1"/>
    </source>
</evidence>
<evidence type="ECO:0000256" key="6">
    <source>
        <dbReference type="SAM" id="MobiDB-lite"/>
    </source>
</evidence>
<dbReference type="EMBL" id="CM003604">
    <property type="protein sequence ID" value="KYP73118.1"/>
    <property type="molecule type" value="Genomic_DNA"/>
</dbReference>
<keyword evidence="3" id="KW-0539">Nucleus</keyword>